<dbReference type="Proteomes" id="UP000509302">
    <property type="component" value="Chromosome"/>
</dbReference>
<sequence>MLFPLFRRKKKDDLHTIAFYNLENLFDTKDNPNTLDDDFTPEGFKRWSTKRYKRKLYKLAKTISEIGIESSRTTPVLIGVAEVENRKVVQDLVSAEPLKEIDYGIVHYDSPDERGIDTALVYLKSNFEVLASEPITLFVDNPNGERDTTRDILYVYGRLNGEETHIFVNHWPSRRDGEDATDYKRIEAAKTLIRKMTRIEKTQTEPNYIIMGDFNDGPTSPSIQELMKTGSLYNPMEKLLTPDKGSANYKGKWMLFDQILISHNFLNYEKHTHSFARSDIFSKASLTEFKGKYKGTPYRTYAGRKYIGGYSDHFPVYIQLKYNS</sequence>
<dbReference type="AlphaFoldDB" id="A0A7H9AQ37"/>
<gene>
    <name evidence="2" type="ORF">HYG79_08400</name>
</gene>
<protein>
    <submittedName>
        <fullName evidence="2">Endonuclease</fullName>
    </submittedName>
</protein>
<dbReference type="KEGG" id="cagg:HYG79_08400"/>
<evidence type="ECO:0000313" key="3">
    <source>
        <dbReference type="Proteomes" id="UP000509302"/>
    </source>
</evidence>
<dbReference type="SUPFAM" id="SSF56219">
    <property type="entry name" value="DNase I-like"/>
    <property type="match status" value="1"/>
</dbReference>
<accession>A0A7H9AQ37</accession>
<dbReference type="RefSeq" id="WP_179241654.1">
    <property type="nucleotide sequence ID" value="NZ_CP058595.1"/>
</dbReference>
<keyword evidence="3" id="KW-1185">Reference proteome</keyword>
<keyword evidence="2" id="KW-0378">Hydrolase</keyword>
<dbReference type="EMBL" id="CP058595">
    <property type="protein sequence ID" value="QLG45365.1"/>
    <property type="molecule type" value="Genomic_DNA"/>
</dbReference>
<dbReference type="PANTHER" id="PTHR42834">
    <property type="entry name" value="ENDONUCLEASE/EXONUCLEASE/PHOSPHATASE FAMILY PROTEIN (AFU_ORTHOLOGUE AFUA_3G09210)"/>
    <property type="match status" value="1"/>
</dbReference>
<dbReference type="InterPro" id="IPR005135">
    <property type="entry name" value="Endo/exonuclease/phosphatase"/>
</dbReference>
<dbReference type="Pfam" id="PF19580">
    <property type="entry name" value="Exo_endo_phos_3"/>
    <property type="match status" value="1"/>
</dbReference>
<name>A0A7H9AQ37_9FLAO</name>
<dbReference type="InterPro" id="IPR036691">
    <property type="entry name" value="Endo/exonu/phosph_ase_sf"/>
</dbReference>
<keyword evidence="2" id="KW-0540">Nuclease</keyword>
<evidence type="ECO:0000313" key="2">
    <source>
        <dbReference type="EMBL" id="QLG45365.1"/>
    </source>
</evidence>
<proteinExistence type="predicted"/>
<organism evidence="2 3">
    <name type="scientific">Costertonia aggregata</name>
    <dbReference type="NCBI Taxonomy" id="343403"/>
    <lineage>
        <taxon>Bacteria</taxon>
        <taxon>Pseudomonadati</taxon>
        <taxon>Bacteroidota</taxon>
        <taxon>Flavobacteriia</taxon>
        <taxon>Flavobacteriales</taxon>
        <taxon>Flavobacteriaceae</taxon>
        <taxon>Costertonia</taxon>
    </lineage>
</organism>
<dbReference type="GO" id="GO:0004519">
    <property type="term" value="F:endonuclease activity"/>
    <property type="evidence" value="ECO:0007669"/>
    <property type="project" value="UniProtKB-KW"/>
</dbReference>
<keyword evidence="2" id="KW-0255">Endonuclease</keyword>
<dbReference type="Gene3D" id="3.60.10.10">
    <property type="entry name" value="Endonuclease/exonuclease/phosphatase"/>
    <property type="match status" value="1"/>
</dbReference>
<feature type="domain" description="Endonuclease/exonuclease/phosphatase" evidence="1">
    <location>
        <begin position="16"/>
        <end position="321"/>
    </location>
</feature>
<reference evidence="2 3" key="1">
    <citation type="journal article" date="2006" name="Int. J. Syst. Evol. Microbiol.">
        <title>Costertonia aggregata gen. nov., sp. nov., a mesophilic marine bacterium of the family Flavobacteriaceae, isolated from a mature biofilm.</title>
        <authorList>
            <person name="Kwon K.K."/>
            <person name="Lee Y.K."/>
            <person name="Lee H.K."/>
        </authorList>
    </citation>
    <scope>NUCLEOTIDE SEQUENCE [LARGE SCALE GENOMIC DNA]</scope>
    <source>
        <strain evidence="2 3">KCCM 42265</strain>
    </source>
</reference>
<dbReference type="PANTHER" id="PTHR42834:SF1">
    <property type="entry name" value="ENDONUCLEASE_EXONUCLEASE_PHOSPHATASE FAMILY PROTEIN (AFU_ORTHOLOGUE AFUA_3G09210)"/>
    <property type="match status" value="1"/>
</dbReference>
<evidence type="ECO:0000259" key="1">
    <source>
        <dbReference type="Pfam" id="PF19580"/>
    </source>
</evidence>